<dbReference type="AlphaFoldDB" id="A0A841MFP4"/>
<keyword evidence="13" id="KW-1185">Reference proteome</keyword>
<dbReference type="SUPFAM" id="SSF46557">
    <property type="entry name" value="GreA transcript cleavage protein, N-terminal domain"/>
    <property type="match status" value="1"/>
</dbReference>
<proteinExistence type="inferred from homology"/>
<name>A0A841MFP4_9BACT</name>
<evidence type="ECO:0000256" key="9">
    <source>
        <dbReference type="RuleBase" id="RU000556"/>
    </source>
</evidence>
<sequence length="157" mass="16991">MGKVQYYTEEGLKKLKDELQELKTKGRTDIAKQIAEARDKGDLSENAEYDAAKDAQGHLELKIAKLEAVVGNARVFDNSQMDTSKVGILSTVKIKNVKNGMTVSYTLVSEEEADLKAGKISLGSPFGKGLVGKKVGEVAEINAPAGVLQFEILDISY</sequence>
<protein>
    <recommendedName>
        <fullName evidence="2 8">Transcription elongation factor GreA</fullName>
    </recommendedName>
    <alternativeName>
        <fullName evidence="7 8">Transcript cleavage factor GreA</fullName>
    </alternativeName>
</protein>
<dbReference type="NCBIfam" id="TIGR01462">
    <property type="entry name" value="greA"/>
    <property type="match status" value="1"/>
</dbReference>
<dbReference type="PANTHER" id="PTHR30437">
    <property type="entry name" value="TRANSCRIPTION ELONGATION FACTOR GREA"/>
    <property type="match status" value="1"/>
</dbReference>
<reference evidence="12 13" key="1">
    <citation type="submission" date="2020-08" db="EMBL/GenBank/DDBJ databases">
        <title>Genomic Encyclopedia of Type Strains, Phase IV (KMG-IV): sequencing the most valuable type-strain genomes for metagenomic binning, comparative biology and taxonomic classification.</title>
        <authorList>
            <person name="Goeker M."/>
        </authorList>
    </citation>
    <scope>NUCLEOTIDE SEQUENCE [LARGE SCALE GENOMIC DNA]</scope>
    <source>
        <strain evidence="12 13">DSM 102044</strain>
    </source>
</reference>
<evidence type="ECO:0000256" key="8">
    <source>
        <dbReference type="HAMAP-Rule" id="MF_00105"/>
    </source>
</evidence>
<evidence type="ECO:0000259" key="11">
    <source>
        <dbReference type="Pfam" id="PF03449"/>
    </source>
</evidence>
<dbReference type="FunFam" id="1.10.287.180:FF:000001">
    <property type="entry name" value="Transcription elongation factor GreA"/>
    <property type="match status" value="1"/>
</dbReference>
<dbReference type="EMBL" id="JACIJO010000001">
    <property type="protein sequence ID" value="MBB6325613.1"/>
    <property type="molecule type" value="Genomic_DNA"/>
</dbReference>
<comment type="caution">
    <text evidence="12">The sequence shown here is derived from an EMBL/GenBank/DDBJ whole genome shotgun (WGS) entry which is preliminary data.</text>
</comment>
<feature type="domain" description="Transcription elongation factor GreA/GreB N-terminal" evidence="11">
    <location>
        <begin position="6"/>
        <end position="75"/>
    </location>
</feature>
<dbReference type="GO" id="GO:0003746">
    <property type="term" value="F:translation elongation factor activity"/>
    <property type="evidence" value="ECO:0007669"/>
    <property type="project" value="UniProtKB-KW"/>
</dbReference>
<dbReference type="Pfam" id="PF03449">
    <property type="entry name" value="GreA_GreB_N"/>
    <property type="match status" value="1"/>
</dbReference>
<dbReference type="InterPro" id="IPR036953">
    <property type="entry name" value="GreA/GreB_C_sf"/>
</dbReference>
<dbReference type="InterPro" id="IPR036805">
    <property type="entry name" value="Tscrpt_elong_fac_GreA/B_N_sf"/>
</dbReference>
<dbReference type="GO" id="GO:0070063">
    <property type="term" value="F:RNA polymerase binding"/>
    <property type="evidence" value="ECO:0007669"/>
    <property type="project" value="InterPro"/>
</dbReference>
<keyword evidence="5 8" id="KW-0804">Transcription</keyword>
<dbReference type="HAMAP" id="MF_00105">
    <property type="entry name" value="GreA_GreB"/>
    <property type="match status" value="1"/>
</dbReference>
<dbReference type="InterPro" id="IPR006359">
    <property type="entry name" value="Tscrpt_elong_fac_GreA"/>
</dbReference>
<evidence type="ECO:0000256" key="5">
    <source>
        <dbReference type="ARBA" id="ARBA00023163"/>
    </source>
</evidence>
<dbReference type="InterPro" id="IPR018151">
    <property type="entry name" value="TF_GreA/GreB_CS"/>
</dbReference>
<dbReference type="InterPro" id="IPR023459">
    <property type="entry name" value="Tscrpt_elong_fac_GreA/B_fam"/>
</dbReference>
<dbReference type="GO" id="GO:0032784">
    <property type="term" value="P:regulation of DNA-templated transcription elongation"/>
    <property type="evidence" value="ECO:0007669"/>
    <property type="project" value="UniProtKB-UniRule"/>
</dbReference>
<dbReference type="NCBIfam" id="NF001263">
    <property type="entry name" value="PRK00226.1-4"/>
    <property type="match status" value="1"/>
</dbReference>
<keyword evidence="12" id="KW-0648">Protein biosynthesis</keyword>
<keyword evidence="12" id="KW-0251">Elongation factor</keyword>
<dbReference type="Pfam" id="PF01272">
    <property type="entry name" value="GreA_GreB"/>
    <property type="match status" value="1"/>
</dbReference>
<evidence type="ECO:0000256" key="3">
    <source>
        <dbReference type="ARBA" id="ARBA00023015"/>
    </source>
</evidence>
<evidence type="ECO:0000256" key="2">
    <source>
        <dbReference type="ARBA" id="ARBA00013729"/>
    </source>
</evidence>
<keyword evidence="4 8" id="KW-0238">DNA-binding</keyword>
<dbReference type="PIRSF" id="PIRSF006092">
    <property type="entry name" value="GreA_GreB"/>
    <property type="match status" value="1"/>
</dbReference>
<evidence type="ECO:0000256" key="1">
    <source>
        <dbReference type="ARBA" id="ARBA00008213"/>
    </source>
</evidence>
<dbReference type="InterPro" id="IPR028624">
    <property type="entry name" value="Tscrpt_elong_fac_GreA/B"/>
</dbReference>
<dbReference type="InterPro" id="IPR001437">
    <property type="entry name" value="Tscrpt_elong_fac_GreA/B_C"/>
</dbReference>
<dbReference type="FunFam" id="3.10.50.30:FF:000001">
    <property type="entry name" value="Transcription elongation factor GreA"/>
    <property type="match status" value="1"/>
</dbReference>
<evidence type="ECO:0000259" key="10">
    <source>
        <dbReference type="Pfam" id="PF01272"/>
    </source>
</evidence>
<evidence type="ECO:0000313" key="13">
    <source>
        <dbReference type="Proteomes" id="UP000588604"/>
    </source>
</evidence>
<evidence type="ECO:0000256" key="4">
    <source>
        <dbReference type="ARBA" id="ARBA00023125"/>
    </source>
</evidence>
<dbReference type="InterPro" id="IPR022691">
    <property type="entry name" value="Tscrpt_elong_fac_GreA/B_N"/>
</dbReference>
<comment type="similarity">
    <text evidence="1 8 9">Belongs to the GreA/GreB family.</text>
</comment>
<dbReference type="Gene3D" id="3.10.50.30">
    <property type="entry name" value="Transcription elongation factor, GreA/GreB, C-terminal domain"/>
    <property type="match status" value="1"/>
</dbReference>
<dbReference type="GO" id="GO:0003677">
    <property type="term" value="F:DNA binding"/>
    <property type="evidence" value="ECO:0007669"/>
    <property type="project" value="UniProtKB-UniRule"/>
</dbReference>
<dbReference type="PROSITE" id="PS00829">
    <property type="entry name" value="GREAB_1"/>
    <property type="match status" value="1"/>
</dbReference>
<dbReference type="NCBIfam" id="NF001261">
    <property type="entry name" value="PRK00226.1-2"/>
    <property type="match status" value="1"/>
</dbReference>
<dbReference type="PROSITE" id="PS00830">
    <property type="entry name" value="GREAB_2"/>
    <property type="match status" value="1"/>
</dbReference>
<evidence type="ECO:0000313" key="12">
    <source>
        <dbReference type="EMBL" id="MBB6325613.1"/>
    </source>
</evidence>
<feature type="domain" description="Transcription elongation factor GreA/GreB C-terminal" evidence="10">
    <location>
        <begin position="83"/>
        <end position="157"/>
    </location>
</feature>
<organism evidence="12 13">
    <name type="scientific">Algoriphagus iocasae</name>
    <dbReference type="NCBI Taxonomy" id="1836499"/>
    <lineage>
        <taxon>Bacteria</taxon>
        <taxon>Pseudomonadati</taxon>
        <taxon>Bacteroidota</taxon>
        <taxon>Cytophagia</taxon>
        <taxon>Cytophagales</taxon>
        <taxon>Cyclobacteriaceae</taxon>
        <taxon>Algoriphagus</taxon>
    </lineage>
</organism>
<dbReference type="Gene3D" id="1.10.287.180">
    <property type="entry name" value="Transcription elongation factor, GreA/GreB, N-terminal domain"/>
    <property type="match status" value="1"/>
</dbReference>
<dbReference type="SUPFAM" id="SSF54534">
    <property type="entry name" value="FKBP-like"/>
    <property type="match status" value="1"/>
</dbReference>
<comment type="function">
    <text evidence="6 8 9">Necessary for efficient RNA polymerase transcription elongation past template-encoded arresting sites. The arresting sites in DNA have the property of trapping a certain fraction of elongating RNA polymerases that pass through, resulting in locked ternary complexes. Cleavage of the nascent transcript by cleavage factors such as GreA or GreB allows the resumption of elongation from the new 3'terminus. GreA releases sequences of 2 to 3 nucleotides.</text>
</comment>
<evidence type="ECO:0000256" key="7">
    <source>
        <dbReference type="ARBA" id="ARBA00030776"/>
    </source>
</evidence>
<evidence type="ECO:0000256" key="6">
    <source>
        <dbReference type="ARBA" id="ARBA00024916"/>
    </source>
</evidence>
<dbReference type="PANTHER" id="PTHR30437:SF4">
    <property type="entry name" value="TRANSCRIPTION ELONGATION FACTOR GREA"/>
    <property type="match status" value="1"/>
</dbReference>
<dbReference type="RefSeq" id="WP_184493995.1">
    <property type="nucleotide sequence ID" value="NZ_JACIJO010000001.1"/>
</dbReference>
<gene>
    <name evidence="8" type="primary">greA</name>
    <name evidence="12" type="ORF">FHS59_001228</name>
</gene>
<keyword evidence="3 8" id="KW-0805">Transcription regulation</keyword>
<dbReference type="Proteomes" id="UP000588604">
    <property type="component" value="Unassembled WGS sequence"/>
</dbReference>
<accession>A0A841MFP4</accession>
<dbReference type="GO" id="GO:0006354">
    <property type="term" value="P:DNA-templated transcription elongation"/>
    <property type="evidence" value="ECO:0007669"/>
    <property type="project" value="TreeGrafter"/>
</dbReference>